<evidence type="ECO:0000256" key="7">
    <source>
        <dbReference type="ARBA" id="ARBA00022847"/>
    </source>
</evidence>
<evidence type="ECO:0000256" key="14">
    <source>
        <dbReference type="SAM" id="Phobius"/>
    </source>
</evidence>
<feature type="transmembrane region" description="Helical" evidence="14">
    <location>
        <begin position="99"/>
        <end position="124"/>
    </location>
</feature>
<evidence type="ECO:0000256" key="9">
    <source>
        <dbReference type="ARBA" id="ARBA00023053"/>
    </source>
</evidence>
<dbReference type="GO" id="GO:0042734">
    <property type="term" value="C:presynaptic membrane"/>
    <property type="evidence" value="ECO:0007669"/>
    <property type="project" value="TreeGrafter"/>
</dbReference>
<keyword evidence="11" id="KW-1015">Disulfide bond</keyword>
<sequence>MLALHNSKGFLDLGQLQWQLVLCLAGVYIICYFSMWKGILVSGKSISYCPHRDALLTSIINCSTSFFSGFIIFMILGYMSHNTGQPIDEVATEGPGLVFIVYPEAISTLPGATFWAIIFFLMLLTLGLDSSFGGSEAIITALADEFPVLRRHRELFVGCLFTLYFIVGLASVSEVSTLAQLSLHSLTSLRYLNTHPRHSYGLKENSKKNGIACTKSLHQTDHIETTLQTNKCTETDLCPQFIIVFGLVNHKPMEHEGYVYPLYANVLGWTIALSSILCIPGFAIYSILRAKGPLRNRIYKLLQTTNNRDAKIRKALNTIRQNGDIADVGVSV</sequence>
<organism evidence="15 16">
    <name type="scientific">Biomphalaria glabrata</name>
    <name type="common">Bloodfluke planorb</name>
    <name type="synonym">Freshwater snail</name>
    <dbReference type="NCBI Taxonomy" id="6526"/>
    <lineage>
        <taxon>Eukaryota</taxon>
        <taxon>Metazoa</taxon>
        <taxon>Spiralia</taxon>
        <taxon>Lophotrochozoa</taxon>
        <taxon>Mollusca</taxon>
        <taxon>Gastropoda</taxon>
        <taxon>Heterobranchia</taxon>
        <taxon>Euthyneura</taxon>
        <taxon>Panpulmonata</taxon>
        <taxon>Hygrophila</taxon>
        <taxon>Lymnaeoidea</taxon>
        <taxon>Planorbidae</taxon>
        <taxon>Biomphalaria</taxon>
    </lineage>
</organism>
<evidence type="ECO:0000313" key="16">
    <source>
        <dbReference type="Proteomes" id="UP000076420"/>
    </source>
</evidence>
<evidence type="ECO:0000256" key="13">
    <source>
        <dbReference type="PIRSR" id="PIRSR600175-1"/>
    </source>
</evidence>
<dbReference type="Pfam" id="PF00209">
    <property type="entry name" value="SNF"/>
    <property type="match status" value="2"/>
</dbReference>
<evidence type="ECO:0000256" key="3">
    <source>
        <dbReference type="ARBA" id="ARBA00022475"/>
    </source>
</evidence>
<comment type="subcellular location">
    <subcellularLocation>
        <location evidence="1">Cell membrane</location>
        <topology evidence="1">Multi-pass membrane protein</topology>
    </subcellularLocation>
</comment>
<evidence type="ECO:0000256" key="11">
    <source>
        <dbReference type="ARBA" id="ARBA00023157"/>
    </source>
</evidence>
<evidence type="ECO:0000256" key="4">
    <source>
        <dbReference type="ARBA" id="ARBA00022692"/>
    </source>
</evidence>
<evidence type="ECO:0000313" key="15">
    <source>
        <dbReference type="EnsemblMetazoa" id="BGLB016853-PA"/>
    </source>
</evidence>
<gene>
    <name evidence="15" type="primary">106074484</name>
</gene>
<keyword evidence="4 14" id="KW-0812">Transmembrane</keyword>
<evidence type="ECO:0000256" key="6">
    <source>
        <dbReference type="ARBA" id="ARBA00022775"/>
    </source>
</evidence>
<keyword evidence="9 13" id="KW-0915">Sodium</keyword>
<evidence type="ECO:0000256" key="10">
    <source>
        <dbReference type="ARBA" id="ARBA00023136"/>
    </source>
</evidence>
<keyword evidence="5 13" id="KW-0479">Metal-binding</keyword>
<dbReference type="OrthoDB" id="6581954at2759"/>
<evidence type="ECO:0000256" key="8">
    <source>
        <dbReference type="ARBA" id="ARBA00022989"/>
    </source>
</evidence>
<dbReference type="AlphaFoldDB" id="A0A2C9K9Z9"/>
<feature type="binding site" evidence="13">
    <location>
        <position position="129"/>
    </location>
    <ligand>
        <name>Na(+)</name>
        <dbReference type="ChEBI" id="CHEBI:29101"/>
        <label>1</label>
    </ligand>
</feature>
<dbReference type="STRING" id="6526.A0A2C9K9Z9"/>
<dbReference type="Proteomes" id="UP000076420">
    <property type="component" value="Unassembled WGS sequence"/>
</dbReference>
<keyword evidence="7" id="KW-0769">Symport</keyword>
<dbReference type="PRINTS" id="PR00176">
    <property type="entry name" value="NANEUSMPORT"/>
</dbReference>
<dbReference type="GO" id="GO:0046872">
    <property type="term" value="F:metal ion binding"/>
    <property type="evidence" value="ECO:0007669"/>
    <property type="project" value="UniProtKB-KW"/>
</dbReference>
<dbReference type="VEuPathDB" id="VectorBase:BGLAX_043536"/>
<evidence type="ECO:0000256" key="2">
    <source>
        <dbReference type="ARBA" id="ARBA00022448"/>
    </source>
</evidence>
<keyword evidence="6" id="KW-0532">Neurotransmitter transport</keyword>
<dbReference type="PANTHER" id="PTHR11616">
    <property type="entry name" value="SODIUM/CHLORIDE DEPENDENT TRANSPORTER"/>
    <property type="match status" value="1"/>
</dbReference>
<dbReference type="InterPro" id="IPR037272">
    <property type="entry name" value="SNS_sf"/>
</dbReference>
<protein>
    <recommendedName>
        <fullName evidence="17">Amino acid permease/ SLC12A domain-containing protein</fullName>
    </recommendedName>
</protein>
<dbReference type="VEuPathDB" id="VectorBase:BGLB016853"/>
<dbReference type="InterPro" id="IPR000175">
    <property type="entry name" value="Na/ntran_symport"/>
</dbReference>
<dbReference type="GO" id="GO:0051583">
    <property type="term" value="P:dopamine uptake involved in synaptic transmission"/>
    <property type="evidence" value="ECO:0007669"/>
    <property type="project" value="TreeGrafter"/>
</dbReference>
<dbReference type="SUPFAM" id="SSF161070">
    <property type="entry name" value="SNF-like"/>
    <property type="match status" value="1"/>
</dbReference>
<feature type="transmembrane region" description="Helical" evidence="14">
    <location>
        <begin position="55"/>
        <end position="79"/>
    </location>
</feature>
<dbReference type="GO" id="GO:0005330">
    <property type="term" value="F:dopamine:sodium symporter activity"/>
    <property type="evidence" value="ECO:0007669"/>
    <property type="project" value="TreeGrafter"/>
</dbReference>
<evidence type="ECO:0000256" key="5">
    <source>
        <dbReference type="ARBA" id="ARBA00022723"/>
    </source>
</evidence>
<dbReference type="GO" id="GO:0006865">
    <property type="term" value="P:amino acid transport"/>
    <property type="evidence" value="ECO:0007669"/>
    <property type="project" value="TreeGrafter"/>
</dbReference>
<proteinExistence type="predicted"/>
<keyword evidence="10 14" id="KW-0472">Membrane</keyword>
<feature type="binding site" evidence="13">
    <location>
        <position position="61"/>
    </location>
    <ligand>
        <name>Na(+)</name>
        <dbReference type="ChEBI" id="CHEBI:29101"/>
        <label>1</label>
    </ligand>
</feature>
<dbReference type="GO" id="GO:0032809">
    <property type="term" value="C:neuronal cell body membrane"/>
    <property type="evidence" value="ECO:0007669"/>
    <property type="project" value="TreeGrafter"/>
</dbReference>
<feature type="binding site" evidence="13">
    <location>
        <position position="130"/>
    </location>
    <ligand>
        <name>Na(+)</name>
        <dbReference type="ChEBI" id="CHEBI:29101"/>
        <label>1</label>
    </ligand>
</feature>
<reference evidence="15" key="1">
    <citation type="submission" date="2020-05" db="UniProtKB">
        <authorList>
            <consortium name="EnsemblMetazoa"/>
        </authorList>
    </citation>
    <scope>IDENTIFICATION</scope>
    <source>
        <strain evidence="15">BB02</strain>
    </source>
</reference>
<dbReference type="PROSITE" id="PS50267">
    <property type="entry name" value="NA_NEUROTRAN_SYMP_3"/>
    <property type="match status" value="1"/>
</dbReference>
<dbReference type="KEGG" id="bgt:106074484"/>
<feature type="transmembrane region" description="Helical" evidence="14">
    <location>
        <begin position="16"/>
        <end position="35"/>
    </location>
</feature>
<keyword evidence="12" id="KW-0325">Glycoprotein</keyword>
<feature type="transmembrane region" description="Helical" evidence="14">
    <location>
        <begin position="155"/>
        <end position="173"/>
    </location>
</feature>
<keyword evidence="2" id="KW-0813">Transport</keyword>
<evidence type="ECO:0000256" key="1">
    <source>
        <dbReference type="ARBA" id="ARBA00004651"/>
    </source>
</evidence>
<evidence type="ECO:0000256" key="12">
    <source>
        <dbReference type="ARBA" id="ARBA00023180"/>
    </source>
</evidence>
<dbReference type="EnsemblMetazoa" id="BGLB016853-RA">
    <property type="protein sequence ID" value="BGLB016853-PA"/>
    <property type="gene ID" value="BGLB016853"/>
</dbReference>
<dbReference type="PANTHER" id="PTHR11616:SF320">
    <property type="entry name" value="SODIUM-DEPENDENT NORADRENALINE TRANSPORTER"/>
    <property type="match status" value="1"/>
</dbReference>
<feature type="transmembrane region" description="Helical" evidence="14">
    <location>
        <begin position="266"/>
        <end position="288"/>
    </location>
</feature>
<evidence type="ECO:0008006" key="17">
    <source>
        <dbReference type="Google" id="ProtNLM"/>
    </source>
</evidence>
<accession>A0A2C9K9Z9</accession>
<feature type="binding site" evidence="13">
    <location>
        <position position="126"/>
    </location>
    <ligand>
        <name>Na(+)</name>
        <dbReference type="ChEBI" id="CHEBI:29101"/>
        <label>1</label>
    </ligand>
</feature>
<dbReference type="GO" id="GO:0030424">
    <property type="term" value="C:axon"/>
    <property type="evidence" value="ECO:0007669"/>
    <property type="project" value="TreeGrafter"/>
</dbReference>
<keyword evidence="3" id="KW-1003">Cell membrane</keyword>
<name>A0A2C9K9Z9_BIOGL</name>
<dbReference type="GO" id="GO:0015874">
    <property type="term" value="P:norepinephrine transport"/>
    <property type="evidence" value="ECO:0007669"/>
    <property type="project" value="TreeGrafter"/>
</dbReference>
<keyword evidence="8 14" id="KW-1133">Transmembrane helix</keyword>